<keyword evidence="3" id="KW-1185">Reference proteome</keyword>
<evidence type="ECO:0000313" key="2">
    <source>
        <dbReference type="EMBL" id="MFC3097733.1"/>
    </source>
</evidence>
<protein>
    <submittedName>
        <fullName evidence="2">Uncharacterized protein</fullName>
    </submittedName>
</protein>
<reference evidence="3" key="1">
    <citation type="journal article" date="2019" name="Int. J. Syst. Evol. Microbiol.">
        <title>The Global Catalogue of Microorganisms (GCM) 10K type strain sequencing project: providing services to taxonomists for standard genome sequencing and annotation.</title>
        <authorList>
            <consortium name="The Broad Institute Genomics Platform"/>
            <consortium name="The Broad Institute Genome Sequencing Center for Infectious Disease"/>
            <person name="Wu L."/>
            <person name="Ma J."/>
        </authorList>
    </citation>
    <scope>NUCLEOTIDE SEQUENCE [LARGE SCALE GENOMIC DNA]</scope>
    <source>
        <strain evidence="3">KCTC 52607</strain>
    </source>
</reference>
<gene>
    <name evidence="2" type="ORF">ACFODU_07950</name>
</gene>
<proteinExistence type="predicted"/>
<dbReference type="Proteomes" id="UP001595456">
    <property type="component" value="Unassembled WGS sequence"/>
</dbReference>
<dbReference type="EMBL" id="JBHRST010000009">
    <property type="protein sequence ID" value="MFC3097733.1"/>
    <property type="molecule type" value="Genomic_DNA"/>
</dbReference>
<dbReference type="RefSeq" id="WP_336925097.1">
    <property type="nucleotide sequence ID" value="NZ_JBANRO010000003.1"/>
</dbReference>
<evidence type="ECO:0000256" key="1">
    <source>
        <dbReference type="SAM" id="MobiDB-lite"/>
    </source>
</evidence>
<feature type="region of interest" description="Disordered" evidence="1">
    <location>
        <begin position="47"/>
        <end position="75"/>
    </location>
</feature>
<sequence length="75" mass="8175">MNIDDGSHDAFPVLMRNLRAGVARAVAIWQNGPDIECDTGCVRNPYSGERTGASRVGHSHDRLDDGLPDFTKGKH</sequence>
<evidence type="ECO:0000313" key="3">
    <source>
        <dbReference type="Proteomes" id="UP001595456"/>
    </source>
</evidence>
<comment type="caution">
    <text evidence="2">The sequence shown here is derived from an EMBL/GenBank/DDBJ whole genome shotgun (WGS) entry which is preliminary data.</text>
</comment>
<organism evidence="2 3">
    <name type="scientific">Alteraurantiacibacter palmitatis</name>
    <dbReference type="NCBI Taxonomy" id="2054628"/>
    <lineage>
        <taxon>Bacteria</taxon>
        <taxon>Pseudomonadati</taxon>
        <taxon>Pseudomonadota</taxon>
        <taxon>Alphaproteobacteria</taxon>
        <taxon>Sphingomonadales</taxon>
        <taxon>Erythrobacteraceae</taxon>
        <taxon>Alteraurantiacibacter</taxon>
    </lineage>
</organism>
<accession>A0ABV7E4Z5</accession>
<name>A0ABV7E4Z5_9SPHN</name>